<dbReference type="InterPro" id="IPR000551">
    <property type="entry name" value="MerR-type_HTH_dom"/>
</dbReference>
<feature type="domain" description="HTH merR-type" evidence="2">
    <location>
        <begin position="5"/>
        <end position="73"/>
    </location>
</feature>
<dbReference type="SUPFAM" id="SSF46955">
    <property type="entry name" value="Putative DNA-binding domain"/>
    <property type="match status" value="1"/>
</dbReference>
<evidence type="ECO:0000313" key="4">
    <source>
        <dbReference type="Proteomes" id="UP000250434"/>
    </source>
</evidence>
<sequence length="132" mass="14599">MKSSEYTVGELAGRFGLPTNVLRHWEAEGLLTPERTAGGQRRYRKSDVVKVALILQGKELGFGLAEIRRVLTTGDPADRRAALREHHAALTKRIEEAEAARAALGHAIACTSDDFLECAHFRRRLAERIPPG</sequence>
<dbReference type="GO" id="GO:0003677">
    <property type="term" value="F:DNA binding"/>
    <property type="evidence" value="ECO:0007669"/>
    <property type="project" value="UniProtKB-KW"/>
</dbReference>
<dbReference type="InterPro" id="IPR009061">
    <property type="entry name" value="DNA-bd_dom_put_sf"/>
</dbReference>
<name>A0A344LIC4_9PSEU</name>
<dbReference type="OrthoDB" id="9802039at2"/>
<dbReference type="KEGG" id="aab:A4R43_39545"/>
<dbReference type="PANTHER" id="PTHR30204:SF93">
    <property type="entry name" value="HTH MERR-TYPE DOMAIN-CONTAINING PROTEIN"/>
    <property type="match status" value="1"/>
</dbReference>
<evidence type="ECO:0000256" key="1">
    <source>
        <dbReference type="ARBA" id="ARBA00023125"/>
    </source>
</evidence>
<reference evidence="3 4" key="1">
    <citation type="submission" date="2016-04" db="EMBL/GenBank/DDBJ databases">
        <title>Complete genome sequence and analysis of deep-sea sediment isolate, Amycolatopsis sp. WP1.</title>
        <authorList>
            <person name="Wang H."/>
            <person name="Chen S."/>
            <person name="Wu Q."/>
        </authorList>
    </citation>
    <scope>NUCLEOTIDE SEQUENCE [LARGE SCALE GENOMIC DNA]</scope>
    <source>
        <strain evidence="3 4">WP1</strain>
    </source>
</reference>
<dbReference type="SMART" id="SM00422">
    <property type="entry name" value="HTH_MERR"/>
    <property type="match status" value="1"/>
</dbReference>
<gene>
    <name evidence="3" type="ORF">A4R43_39545</name>
</gene>
<keyword evidence="4" id="KW-1185">Reference proteome</keyword>
<dbReference type="RefSeq" id="WP_113696862.1">
    <property type="nucleotide sequence ID" value="NZ_CP015163.1"/>
</dbReference>
<dbReference type="Pfam" id="PF13411">
    <property type="entry name" value="MerR_1"/>
    <property type="match status" value="1"/>
</dbReference>
<dbReference type="PRINTS" id="PR00040">
    <property type="entry name" value="HTHMERR"/>
</dbReference>
<dbReference type="PANTHER" id="PTHR30204">
    <property type="entry name" value="REDOX-CYCLING DRUG-SENSING TRANSCRIPTIONAL ACTIVATOR SOXR"/>
    <property type="match status" value="1"/>
</dbReference>
<dbReference type="Gene3D" id="1.10.1660.10">
    <property type="match status" value="1"/>
</dbReference>
<dbReference type="Proteomes" id="UP000250434">
    <property type="component" value="Chromosome"/>
</dbReference>
<dbReference type="CDD" id="cd00592">
    <property type="entry name" value="HTH_MerR-like"/>
    <property type="match status" value="1"/>
</dbReference>
<dbReference type="PROSITE" id="PS50937">
    <property type="entry name" value="HTH_MERR_2"/>
    <property type="match status" value="1"/>
</dbReference>
<evidence type="ECO:0000259" key="2">
    <source>
        <dbReference type="PROSITE" id="PS50937"/>
    </source>
</evidence>
<dbReference type="GO" id="GO:0003700">
    <property type="term" value="F:DNA-binding transcription factor activity"/>
    <property type="evidence" value="ECO:0007669"/>
    <property type="project" value="InterPro"/>
</dbReference>
<protein>
    <submittedName>
        <fullName evidence="3">MerR family transcriptional regulator</fullName>
    </submittedName>
</protein>
<keyword evidence="1" id="KW-0238">DNA-binding</keyword>
<organism evidence="3 4">
    <name type="scientific">Amycolatopsis albispora</name>
    <dbReference type="NCBI Taxonomy" id="1804986"/>
    <lineage>
        <taxon>Bacteria</taxon>
        <taxon>Bacillati</taxon>
        <taxon>Actinomycetota</taxon>
        <taxon>Actinomycetes</taxon>
        <taxon>Pseudonocardiales</taxon>
        <taxon>Pseudonocardiaceae</taxon>
        <taxon>Amycolatopsis</taxon>
    </lineage>
</organism>
<accession>A0A344LIC4</accession>
<dbReference type="EMBL" id="CP015163">
    <property type="protein sequence ID" value="AXB47798.1"/>
    <property type="molecule type" value="Genomic_DNA"/>
</dbReference>
<dbReference type="InterPro" id="IPR047057">
    <property type="entry name" value="MerR_fam"/>
</dbReference>
<proteinExistence type="predicted"/>
<dbReference type="AlphaFoldDB" id="A0A344LIC4"/>
<evidence type="ECO:0000313" key="3">
    <source>
        <dbReference type="EMBL" id="AXB47798.1"/>
    </source>
</evidence>